<dbReference type="SUPFAM" id="SSF48403">
    <property type="entry name" value="Ankyrin repeat"/>
    <property type="match status" value="1"/>
</dbReference>
<sequence>MTVVRTGLRAERMDERDNLLQDDQDVVSSGEHELDWLASRLHHIKSFSVCPANNPPGQTTETRFEMILQEVIMNREKLRKLAGSHWDDTAIRTLARNLGRAAQELTILISSWCDKEVSTFSIYIPIKIERQGGHQTVTGTWKTQLIIGKIAEIDSWEAILGLYVWSLKQSNRDLEEISQNEFFRAFRPKDITPHQARLLHRTWTDNRSILDKDPSTTRYFLNESQTIGHFQLKTNNQVAQDMPLVTVSSNIYALAAQNMYMHLLCSMLESLSSIGGQTQVTGSDKSSYRVCNDRVEALVSVFVKSNLGDYGEGMTCILQTLSDRSLISGISSGLPDVRQSMELFSSKGYHNGLTNLLTMSEWLCSLTDYEEVQPSIVEYAHICLKVLLEPDIAARELAAERILAIVDVNTNGSTFYPVSKYLDLESVPSDVWCIAFRTEISWMVIHMIHYLSRRNPGQRTMAILQGLKEKIGTRTPMPEVYDDLQAAQLSRQTFLDIWLGSDVGCSTKNDQPSQLALDWLVQNQFHIMLELLIIRMVNDLGEMYRLLAVIVYANQRGYTEVMRLLLLHAERTKRKDDIIIELSREGNTEALRAFLEKSNSSTITRAHETAFLIAAQAGHHSMLEFLLEIGLNVNLQDENGKTALMEAAMNRDIASTELLLSHNASIDQKDNFGDTALILAAERAYLPIVELLAREGADINMMGSQGRTPLMAAIVRQELPLVKYLCTAGADLSISDPDQYSVLDMAARAGFNGPWLEGHAYLSAAGAEYSRGP</sequence>
<dbReference type="EMBL" id="MIKG01000018">
    <property type="protein sequence ID" value="RAO72212.1"/>
    <property type="molecule type" value="Genomic_DNA"/>
</dbReference>
<feature type="repeat" description="ANK" evidence="3">
    <location>
        <begin position="639"/>
        <end position="671"/>
    </location>
</feature>
<evidence type="ECO:0000256" key="2">
    <source>
        <dbReference type="ARBA" id="ARBA00023043"/>
    </source>
</evidence>
<dbReference type="InterPro" id="IPR036770">
    <property type="entry name" value="Ankyrin_rpt-contain_sf"/>
</dbReference>
<keyword evidence="1" id="KW-0677">Repeat</keyword>
<gene>
    <name evidence="4" type="ORF">BHQ10_008224</name>
</gene>
<reference evidence="4 5" key="1">
    <citation type="journal article" date="2017" name="Biotechnol. Biofuels">
        <title>Differential beta-glucosidase expression as a function of carbon source availability in Talaromyces amestolkiae: a genomic and proteomic approach.</title>
        <authorList>
            <person name="de Eugenio L.I."/>
            <person name="Mendez-Liter J.A."/>
            <person name="Nieto-Dominguez M."/>
            <person name="Alonso L."/>
            <person name="Gil-Munoz J."/>
            <person name="Barriuso J."/>
            <person name="Prieto A."/>
            <person name="Martinez M.J."/>
        </authorList>
    </citation>
    <scope>NUCLEOTIDE SEQUENCE [LARGE SCALE GENOMIC DNA]</scope>
    <source>
        <strain evidence="4 5">CIB</strain>
    </source>
</reference>
<evidence type="ECO:0000313" key="4">
    <source>
        <dbReference type="EMBL" id="RAO72212.1"/>
    </source>
</evidence>
<proteinExistence type="predicted"/>
<name>A0A364L8S3_TALAM</name>
<dbReference type="PROSITE" id="PS50088">
    <property type="entry name" value="ANK_REPEAT"/>
    <property type="match status" value="4"/>
</dbReference>
<evidence type="ECO:0000313" key="5">
    <source>
        <dbReference type="Proteomes" id="UP000249363"/>
    </source>
</evidence>
<dbReference type="Pfam" id="PF00023">
    <property type="entry name" value="Ank"/>
    <property type="match status" value="1"/>
</dbReference>
<dbReference type="SMART" id="SM00248">
    <property type="entry name" value="ANK"/>
    <property type="match status" value="4"/>
</dbReference>
<dbReference type="InterPro" id="IPR002110">
    <property type="entry name" value="Ankyrin_rpt"/>
</dbReference>
<dbReference type="PANTHER" id="PTHR24188">
    <property type="entry name" value="ANKYRIN REPEAT PROTEIN"/>
    <property type="match status" value="1"/>
</dbReference>
<dbReference type="RefSeq" id="XP_040736726.1">
    <property type="nucleotide sequence ID" value="XM_040881006.1"/>
</dbReference>
<feature type="repeat" description="ANK" evidence="3">
    <location>
        <begin position="606"/>
        <end position="638"/>
    </location>
</feature>
<feature type="repeat" description="ANK" evidence="3">
    <location>
        <begin position="672"/>
        <end position="704"/>
    </location>
</feature>
<dbReference type="GeneID" id="63797438"/>
<accession>A0A364L8S3</accession>
<dbReference type="OrthoDB" id="7464126at2759"/>
<dbReference type="Pfam" id="PF12796">
    <property type="entry name" value="Ank_2"/>
    <property type="match status" value="1"/>
</dbReference>
<evidence type="ECO:0000256" key="1">
    <source>
        <dbReference type="ARBA" id="ARBA00022737"/>
    </source>
</evidence>
<keyword evidence="2 3" id="KW-0040">ANK repeat</keyword>
<feature type="repeat" description="ANK" evidence="3">
    <location>
        <begin position="705"/>
        <end position="737"/>
    </location>
</feature>
<protein>
    <submittedName>
        <fullName evidence="4">Uncharacterized protein</fullName>
    </submittedName>
</protein>
<comment type="caution">
    <text evidence="4">The sequence shown here is derived from an EMBL/GenBank/DDBJ whole genome shotgun (WGS) entry which is preliminary data.</text>
</comment>
<keyword evidence="5" id="KW-1185">Reference proteome</keyword>
<dbReference type="Proteomes" id="UP000249363">
    <property type="component" value="Unassembled WGS sequence"/>
</dbReference>
<organism evidence="4 5">
    <name type="scientific">Talaromyces amestolkiae</name>
    <dbReference type="NCBI Taxonomy" id="1196081"/>
    <lineage>
        <taxon>Eukaryota</taxon>
        <taxon>Fungi</taxon>
        <taxon>Dikarya</taxon>
        <taxon>Ascomycota</taxon>
        <taxon>Pezizomycotina</taxon>
        <taxon>Eurotiomycetes</taxon>
        <taxon>Eurotiomycetidae</taxon>
        <taxon>Eurotiales</taxon>
        <taxon>Trichocomaceae</taxon>
        <taxon>Talaromyces</taxon>
        <taxon>Talaromyces sect. Talaromyces</taxon>
    </lineage>
</organism>
<dbReference type="STRING" id="1196081.A0A364L8S3"/>
<dbReference type="PROSITE" id="PS50297">
    <property type="entry name" value="ANK_REP_REGION"/>
    <property type="match status" value="4"/>
</dbReference>
<evidence type="ECO:0000256" key="3">
    <source>
        <dbReference type="PROSITE-ProRule" id="PRU00023"/>
    </source>
</evidence>
<dbReference type="PANTHER" id="PTHR24188:SF29">
    <property type="entry name" value="GH09064P"/>
    <property type="match status" value="1"/>
</dbReference>
<dbReference type="Gene3D" id="1.25.40.20">
    <property type="entry name" value="Ankyrin repeat-containing domain"/>
    <property type="match status" value="1"/>
</dbReference>
<dbReference type="AlphaFoldDB" id="A0A364L8S3"/>